<evidence type="ECO:0000256" key="1">
    <source>
        <dbReference type="SAM" id="MobiDB-lite"/>
    </source>
</evidence>
<evidence type="ECO:0008006" key="4">
    <source>
        <dbReference type="Google" id="ProtNLM"/>
    </source>
</evidence>
<feature type="compositionally biased region" description="Basic and acidic residues" evidence="1">
    <location>
        <begin position="1"/>
        <end position="10"/>
    </location>
</feature>
<evidence type="ECO:0000313" key="2">
    <source>
        <dbReference type="EMBL" id="GJD63562.1"/>
    </source>
</evidence>
<dbReference type="AlphaFoldDB" id="A0AA37M5H9"/>
<dbReference type="EMBL" id="BPQJ01000017">
    <property type="protein sequence ID" value="GJD63562.1"/>
    <property type="molecule type" value="Genomic_DNA"/>
</dbReference>
<dbReference type="Proteomes" id="UP001055286">
    <property type="component" value="Unassembled WGS sequence"/>
</dbReference>
<gene>
    <name evidence="2" type="ORF">MPEAHAMD_3732</name>
</gene>
<sequence>MRGRPRDGRANPDPSMPQSVDVPTPAPPTPAPNPARLPLAFLVGRSAEGHWLAVETHGLGGGIFRTCRDALHYAAAETGRRPDAVRLADTTLALAP</sequence>
<proteinExistence type="predicted"/>
<name>A0AA37M5H9_9HYPH</name>
<organism evidence="2 3">
    <name type="scientific">Methylobacterium frigidaeris</name>
    <dbReference type="NCBI Taxonomy" id="2038277"/>
    <lineage>
        <taxon>Bacteria</taxon>
        <taxon>Pseudomonadati</taxon>
        <taxon>Pseudomonadota</taxon>
        <taxon>Alphaproteobacteria</taxon>
        <taxon>Hyphomicrobiales</taxon>
        <taxon>Methylobacteriaceae</taxon>
        <taxon>Methylobacterium</taxon>
    </lineage>
</organism>
<feature type="region of interest" description="Disordered" evidence="1">
    <location>
        <begin position="1"/>
        <end position="35"/>
    </location>
</feature>
<protein>
    <recommendedName>
        <fullName evidence="4">RAG2 PHD domain containing protein</fullName>
    </recommendedName>
</protein>
<reference evidence="2" key="1">
    <citation type="journal article" date="2016" name="Front. Microbiol.">
        <title>Genome Sequence of the Piezophilic, Mesophilic Sulfate-Reducing Bacterium Desulfovibrio indicus J2T.</title>
        <authorList>
            <person name="Cao J."/>
            <person name="Maignien L."/>
            <person name="Shao Z."/>
            <person name="Alain K."/>
            <person name="Jebbar M."/>
        </authorList>
    </citation>
    <scope>NUCLEOTIDE SEQUENCE</scope>
    <source>
        <strain evidence="2">JCM 32048</strain>
    </source>
</reference>
<accession>A0AA37M5H9</accession>
<reference evidence="2" key="2">
    <citation type="submission" date="2021-08" db="EMBL/GenBank/DDBJ databases">
        <authorList>
            <person name="Tani A."/>
            <person name="Ola A."/>
            <person name="Ogura Y."/>
            <person name="Katsura K."/>
            <person name="Hayashi T."/>
        </authorList>
    </citation>
    <scope>NUCLEOTIDE SEQUENCE</scope>
    <source>
        <strain evidence="2">JCM 32048</strain>
    </source>
</reference>
<feature type="compositionally biased region" description="Pro residues" evidence="1">
    <location>
        <begin position="24"/>
        <end position="35"/>
    </location>
</feature>
<keyword evidence="3" id="KW-1185">Reference proteome</keyword>
<comment type="caution">
    <text evidence="2">The sequence shown here is derived from an EMBL/GenBank/DDBJ whole genome shotgun (WGS) entry which is preliminary data.</text>
</comment>
<evidence type="ECO:0000313" key="3">
    <source>
        <dbReference type="Proteomes" id="UP001055286"/>
    </source>
</evidence>